<evidence type="ECO:0000256" key="1">
    <source>
        <dbReference type="SAM" id="MobiDB-lite"/>
    </source>
</evidence>
<sequence length="389" mass="41972">MEKEASHLPWEGRETSGSQEAKSWHQPAQLLPGRELLKGCGAVQPALSDPLPSELQEGGGSEGALQAQKLMGRGAAAWPTVRLHPHLEGPVPPTAPHPRPAPRKDRRPRNIGLAQELQHMNVSPPQPGMFQGEDFREPVNPTLAAPSPTRHDRANLHGLPQLPPQTTAIVAQEIHSKFASESPWTGAAGLGTHSASRDIRGSSAPGRRDSIHRHTDPRSSCYYDNFIFTVKTSRIPRETERQPSCCAVSCGCWSQNPPLIQANDEPFTPEVNPRGRTEVQAKKAEHSEAEATSSGEEPPALPGLSVVPQMGAGRGECEEAPARMRVSGGRAPGVVGRTELRLYQTVPENHGKATPGWLWTRGRRLPPPRTPGPAARAHARPSTATRAPC</sequence>
<reference evidence="2 3" key="1">
    <citation type="submission" date="2023-05" db="EMBL/GenBank/DDBJ databases">
        <title>B98-5 Cell Line De Novo Hybrid Assembly: An Optical Mapping Approach.</title>
        <authorList>
            <person name="Kananen K."/>
            <person name="Auerbach J.A."/>
            <person name="Kautto E."/>
            <person name="Blachly J.S."/>
        </authorList>
    </citation>
    <scope>NUCLEOTIDE SEQUENCE [LARGE SCALE GENOMIC DNA]</scope>
    <source>
        <strain evidence="2">B95-8</strain>
        <tissue evidence="2">Cell line</tissue>
    </source>
</reference>
<feature type="region of interest" description="Disordered" evidence="1">
    <location>
        <begin position="185"/>
        <end position="215"/>
    </location>
</feature>
<feature type="region of interest" description="Disordered" evidence="1">
    <location>
        <begin position="84"/>
        <end position="107"/>
    </location>
</feature>
<feature type="compositionally biased region" description="Basic and acidic residues" evidence="1">
    <location>
        <begin position="195"/>
        <end position="215"/>
    </location>
</feature>
<protein>
    <submittedName>
        <fullName evidence="2">Uncharacterized protein</fullName>
    </submittedName>
</protein>
<organism evidence="2 3">
    <name type="scientific">Saguinus oedipus</name>
    <name type="common">Cotton-top tamarin</name>
    <name type="synonym">Oedipomidas oedipus</name>
    <dbReference type="NCBI Taxonomy" id="9490"/>
    <lineage>
        <taxon>Eukaryota</taxon>
        <taxon>Metazoa</taxon>
        <taxon>Chordata</taxon>
        <taxon>Craniata</taxon>
        <taxon>Vertebrata</taxon>
        <taxon>Euteleostomi</taxon>
        <taxon>Mammalia</taxon>
        <taxon>Eutheria</taxon>
        <taxon>Euarchontoglires</taxon>
        <taxon>Primates</taxon>
        <taxon>Haplorrhini</taxon>
        <taxon>Platyrrhini</taxon>
        <taxon>Cebidae</taxon>
        <taxon>Callitrichinae</taxon>
        <taxon>Saguinus</taxon>
    </lineage>
</organism>
<feature type="compositionally biased region" description="Basic and acidic residues" evidence="1">
    <location>
        <begin position="273"/>
        <end position="289"/>
    </location>
</feature>
<feature type="compositionally biased region" description="Basic and acidic residues" evidence="1">
    <location>
        <begin position="1"/>
        <end position="14"/>
    </location>
</feature>
<evidence type="ECO:0000313" key="2">
    <source>
        <dbReference type="EMBL" id="KAK2108041.1"/>
    </source>
</evidence>
<name>A0ABQ9VF84_SAGOE</name>
<dbReference type="Proteomes" id="UP001266305">
    <property type="component" value="Unassembled WGS sequence"/>
</dbReference>
<keyword evidence="3" id="KW-1185">Reference proteome</keyword>
<evidence type="ECO:0000313" key="3">
    <source>
        <dbReference type="Proteomes" id="UP001266305"/>
    </source>
</evidence>
<proteinExistence type="predicted"/>
<gene>
    <name evidence="2" type="ORF">P7K49_013206</name>
</gene>
<comment type="caution">
    <text evidence="2">The sequence shown here is derived from an EMBL/GenBank/DDBJ whole genome shotgun (WGS) entry which is preliminary data.</text>
</comment>
<accession>A0ABQ9VF84</accession>
<feature type="region of interest" description="Disordered" evidence="1">
    <location>
        <begin position="1"/>
        <end position="71"/>
    </location>
</feature>
<feature type="region of interest" description="Disordered" evidence="1">
    <location>
        <begin position="349"/>
        <end position="389"/>
    </location>
</feature>
<feature type="region of interest" description="Disordered" evidence="1">
    <location>
        <begin position="263"/>
        <end position="303"/>
    </location>
</feature>
<dbReference type="EMBL" id="JASSZA010000006">
    <property type="protein sequence ID" value="KAK2108041.1"/>
    <property type="molecule type" value="Genomic_DNA"/>
</dbReference>
<feature type="compositionally biased region" description="Pro residues" evidence="1">
    <location>
        <begin position="90"/>
        <end position="99"/>
    </location>
</feature>